<evidence type="ECO:0000256" key="1">
    <source>
        <dbReference type="SAM" id="MobiDB-lite"/>
    </source>
</evidence>
<comment type="caution">
    <text evidence="2">The sequence shown here is derived from an EMBL/GenBank/DDBJ whole genome shotgun (WGS) entry which is preliminary data.</text>
</comment>
<dbReference type="SUPFAM" id="SSF56219">
    <property type="entry name" value="DNase I-like"/>
    <property type="match status" value="1"/>
</dbReference>
<keyword evidence="2" id="KW-0548">Nucleotidyltransferase</keyword>
<dbReference type="VEuPathDB" id="TriTrypDB:C3747_415g31"/>
<name>A0A2V2V1I1_TRYCR</name>
<dbReference type="VEuPathDB" id="TriTrypDB:C4B63_26g343"/>
<keyword evidence="2" id="KW-0808">Transferase</keyword>
<proteinExistence type="predicted"/>
<feature type="region of interest" description="Disordered" evidence="1">
    <location>
        <begin position="34"/>
        <end position="79"/>
    </location>
</feature>
<dbReference type="VEuPathDB" id="TriTrypDB:TcBrA4_0069190"/>
<organism evidence="2 3">
    <name type="scientific">Trypanosoma cruzi</name>
    <dbReference type="NCBI Taxonomy" id="5693"/>
    <lineage>
        <taxon>Eukaryota</taxon>
        <taxon>Discoba</taxon>
        <taxon>Euglenozoa</taxon>
        <taxon>Kinetoplastea</taxon>
        <taxon>Metakinetoplastina</taxon>
        <taxon>Trypanosomatida</taxon>
        <taxon>Trypanosomatidae</taxon>
        <taxon>Trypanosoma</taxon>
        <taxon>Schizotrypanum</taxon>
    </lineage>
</organism>
<protein>
    <submittedName>
        <fullName evidence="2">Putative Endonuclease-reverse transcriptase</fullName>
    </submittedName>
</protein>
<dbReference type="GO" id="GO:0004519">
    <property type="term" value="F:endonuclease activity"/>
    <property type="evidence" value="ECO:0007669"/>
    <property type="project" value="UniProtKB-KW"/>
</dbReference>
<reference evidence="2 3" key="1">
    <citation type="journal article" date="2018" name="Microb. Genom.">
        <title>Expanding an expanded genome: long-read sequencing of Trypanosoma cruzi.</title>
        <authorList>
            <person name="Berna L."/>
            <person name="Rodriguez M."/>
            <person name="Chiribao M.L."/>
            <person name="Parodi-Talice A."/>
            <person name="Pita S."/>
            <person name="Rijo G."/>
            <person name="Alvarez-Valin F."/>
            <person name="Robello C."/>
        </authorList>
    </citation>
    <scope>NUCLEOTIDE SEQUENCE [LARGE SCALE GENOMIC DNA]</scope>
    <source>
        <strain evidence="2 3">TCC</strain>
    </source>
</reference>
<keyword evidence="2" id="KW-0255">Endonuclease</keyword>
<dbReference type="VEuPathDB" id="TriTrypDB:TCDM_12428"/>
<dbReference type="VEuPathDB" id="TriTrypDB:TcCL_ESM11222"/>
<evidence type="ECO:0000313" key="3">
    <source>
        <dbReference type="Proteomes" id="UP000246078"/>
    </source>
</evidence>
<evidence type="ECO:0000313" key="2">
    <source>
        <dbReference type="EMBL" id="PWU88918.1"/>
    </source>
</evidence>
<dbReference type="GO" id="GO:0003964">
    <property type="term" value="F:RNA-directed DNA polymerase activity"/>
    <property type="evidence" value="ECO:0007669"/>
    <property type="project" value="UniProtKB-KW"/>
</dbReference>
<gene>
    <name evidence="2" type="ORF">C3747_415g31</name>
</gene>
<dbReference type="Proteomes" id="UP000246078">
    <property type="component" value="Unassembled WGS sequence"/>
</dbReference>
<keyword evidence="2" id="KW-0540">Nuclease</keyword>
<dbReference type="VEuPathDB" id="TriTrypDB:TcCL_ESM08466"/>
<dbReference type="EMBL" id="PRFC01000415">
    <property type="protein sequence ID" value="PWU88918.1"/>
    <property type="molecule type" value="Genomic_DNA"/>
</dbReference>
<accession>A0A2V2V1I1</accession>
<dbReference type="Gene3D" id="3.60.10.10">
    <property type="entry name" value="Endonuclease/exonuclease/phosphatase"/>
    <property type="match status" value="1"/>
</dbReference>
<dbReference type="AlphaFoldDB" id="A0A2V2V1I1"/>
<keyword evidence="2" id="KW-0378">Hydrolase</keyword>
<dbReference type="VEuPathDB" id="TriTrypDB:TCSYLVIO_000705"/>
<dbReference type="InterPro" id="IPR036691">
    <property type="entry name" value="Endo/exonu/phosph_ase_sf"/>
</dbReference>
<sequence>MRVVSPVSQELRRLPSAREVPLIVLSEQRAAGTRWRSNAFNTPPGPGPRQAKSRERTIQAHTARRAKPHPGHQGARKHEVCRRQWGSQQWDSDDATDERVSLLPDFVGAYQRYTCRLRAVSDAQRQKLLRGGDVERSPSPMAALQMTVPSLTPAKLATLMAQGADMIAIQETWKSSEQIASMHTGEYLPHAQSRIRKECVAAVLVRKNLRSERMPLITPQRDSSLEVVVVQFALGQNRDLIVASTYMRPPPQPTQPLGGC</sequence>
<keyword evidence="2" id="KW-0695">RNA-directed DNA polymerase</keyword>